<protein>
    <submittedName>
        <fullName evidence="1">Putative tail tubular protein B</fullName>
    </submittedName>
</protein>
<dbReference type="KEGG" id="vg:22109859"/>
<evidence type="ECO:0000313" key="2">
    <source>
        <dbReference type="Proteomes" id="UP000201609"/>
    </source>
</evidence>
<sequence>MAKVSGSIPNFANGVSQQAMALRLATQGELQTNAYSTIVDGLKKRPPTQLRASLGAALEGNVFTHQINRDANERYEVIATPTAIRVFTLDGVERIVTAPNGFGYLSYDEGAYDRPPYRALTVGDYTYITNQTTKVELDTAVVEQVSPSEALVNVMAGNYGKSYAIKINNVEVARYLTPDGQSAAQSPAVDVSYIARRLATGETVVLKETVNGKANGDWTWEATDTNLAANGITPANGWTVRVFKSTIYIKKDDGADFSIAVDDGYNGHAMKAIRKTVQDFADLPAYCEDDVAVEVTGSVGTQFDNYFVRFDRQDANSSIGVWREIPKPGIVTALKASTMPHVLTRQADGTFKFDVANWDKRKCGDDEIAPGPSFVGEKVNEVLFFKNRLGFLAGENVVLSRHGSFFDFWRSTATALLDDDPIDVAATDNGVSVLRSAVASSDRLVLWADQTQFTLMGNELLTPKTASIRPSTSFSTSSKARPVRAGNSIFFPVNRGQFTMIRDYKIDVNTGLADAEDTTGHVPQYIPGTAIKLAASTHEDILVVQADGDAASLYVYKYYWSNDQQLQASWSRWTFPGVTSILDIGFIDSQLVLVLNRGTKAFIEVMDIQPGGVDPNIRFVVNLDRRFRVENYGSRTYDPYSDLTYVQTGHDMNDAAYVCVTAGSPNAILEPGLQIGIVSKADGSVVLQGDLRDVPLYFGTTYETRYGLSTIFIRQDSRNGGVSVITEGRLQLISLLIQFSKTAYFRVEVTPLARETRPYNSTGRLMGDPNNRVDEVNLADGSFKVPILSKNDRVKVEIVNDSYLPSCLLSAEWVGNYVQKSQRI</sequence>
<name>A0A076YL68_9CAUD</name>
<dbReference type="RefSeq" id="YP_009100099.1">
    <property type="nucleotide sequence ID" value="NC_025431.1"/>
</dbReference>
<dbReference type="EMBL" id="KM199771">
    <property type="protein sequence ID" value="AIK68522.1"/>
    <property type="molecule type" value="Genomic_DNA"/>
</dbReference>
<organism evidence="1 2">
    <name type="scientific">Mesorhizobium phage vB_MloP_Lo5R7ANS</name>
    <dbReference type="NCBI Taxonomy" id="1527771"/>
    <lineage>
        <taxon>Viruses</taxon>
        <taxon>Duplodnaviria</taxon>
        <taxon>Heunggongvirae</taxon>
        <taxon>Uroviricota</taxon>
        <taxon>Caudoviricetes</taxon>
        <taxon>Autographivirales</taxon>
        <taxon>Pairvirus</taxon>
        <taxon>Pairvirus Lo5R7ANS</taxon>
    </lineage>
</organism>
<proteinExistence type="predicted"/>
<keyword evidence="2" id="KW-1185">Reference proteome</keyword>
<dbReference type="OrthoDB" id="780at10239"/>
<dbReference type="Proteomes" id="UP000201609">
    <property type="component" value="Segment"/>
</dbReference>
<dbReference type="Pfam" id="PF25675">
    <property type="entry name" value="Phage_nozzle"/>
    <property type="match status" value="1"/>
</dbReference>
<dbReference type="InterPro" id="IPR058003">
    <property type="entry name" value="Phage_gp12"/>
</dbReference>
<dbReference type="GeneID" id="22109859"/>
<accession>A0A076YL68</accession>
<evidence type="ECO:0000313" key="1">
    <source>
        <dbReference type="EMBL" id="AIK68522.1"/>
    </source>
</evidence>
<reference evidence="1 2" key="1">
    <citation type="submission" date="2014-07" db="EMBL/GenBank/DDBJ databases">
        <title>Genomic characterization of two T7-like Mesorhizobium loti phages vB_MloP_Lo5R7ANS and vB_MloP_Cp1R7ANS-C2.</title>
        <authorList>
            <person name="Halmillawewa A.P."/>
            <person name="Perry B."/>
            <person name="Gavard R."/>
            <person name="Yost C.K."/>
            <person name="Hynes M.F."/>
        </authorList>
    </citation>
    <scope>NUCLEOTIDE SEQUENCE [LARGE SCALE GENOMIC DNA]</scope>
</reference>
<gene>
    <name evidence="1" type="ORF">Lo5R7ANS_52</name>
</gene>